<proteinExistence type="predicted"/>
<name>A0A6P1TEN4_9FIRM</name>
<dbReference type="EMBL" id="CP048000">
    <property type="protein sequence ID" value="QHQ59690.1"/>
    <property type="molecule type" value="Genomic_DNA"/>
</dbReference>
<dbReference type="Pfam" id="PF09986">
    <property type="entry name" value="DUF2225"/>
    <property type="match status" value="1"/>
</dbReference>
<dbReference type="InterPro" id="IPR018708">
    <property type="entry name" value="DUF2225"/>
</dbReference>
<evidence type="ECO:0000313" key="1">
    <source>
        <dbReference type="EMBL" id="QHQ59690.1"/>
    </source>
</evidence>
<dbReference type="Proteomes" id="UP000464314">
    <property type="component" value="Chromosome"/>
</dbReference>
<reference evidence="1 2" key="1">
    <citation type="submission" date="2020-01" db="EMBL/GenBank/DDBJ databases">
        <title>Genome analysis of Anaerocolumna sp. CBA3638.</title>
        <authorList>
            <person name="Kim J."/>
            <person name="Roh S.W."/>
        </authorList>
    </citation>
    <scope>NUCLEOTIDE SEQUENCE [LARGE SCALE GENOMIC DNA]</scope>
    <source>
        <strain evidence="1 2">CBA3638</strain>
    </source>
</reference>
<organism evidence="1 2">
    <name type="scientific">Anaerocolumna sedimenticola</name>
    <dbReference type="NCBI Taxonomy" id="2696063"/>
    <lineage>
        <taxon>Bacteria</taxon>
        <taxon>Bacillati</taxon>
        <taxon>Bacillota</taxon>
        <taxon>Clostridia</taxon>
        <taxon>Lachnospirales</taxon>
        <taxon>Lachnospiraceae</taxon>
        <taxon>Anaerocolumna</taxon>
    </lineage>
</organism>
<sequence length="282" mass="31775">MANLFSGLEAFGLGKMSNLEVYGADDKSNKKPGDGAEAEEKKIVEADLIFDKSYTCPVCDKEFKAKTVKTGKVKLISADTDLRPKYQLVDSLKYDAIVCPHCGYSALNRFFNYMTSAQAKLIKEQISASFKGINTEGEVLSYDDAIARHKLALVNTIVKKSKLSERAYTCLKTAWLLRGKAESMQAESNKTEVKAQVEQLQKEELEFLTNAYDGFLEAFSKEMFPMCGMDENTMTYLVAELARRVGKYEESSRWISKVLTARDANERIKTKARELKELLKQN</sequence>
<dbReference type="RefSeq" id="WP_161836500.1">
    <property type="nucleotide sequence ID" value="NZ_CP048000.1"/>
</dbReference>
<accession>A0A6P1TEN4</accession>
<gene>
    <name evidence="1" type="ORF">Ana3638_01840</name>
</gene>
<keyword evidence="2" id="KW-1185">Reference proteome</keyword>
<protein>
    <submittedName>
        <fullName evidence="1">DUF2225 domain-containing protein</fullName>
    </submittedName>
</protein>
<dbReference type="AlphaFoldDB" id="A0A6P1TEN4"/>
<evidence type="ECO:0000313" key="2">
    <source>
        <dbReference type="Proteomes" id="UP000464314"/>
    </source>
</evidence>
<dbReference type="KEGG" id="anr:Ana3638_01840"/>